<dbReference type="EMBL" id="JAQOUE010000001">
    <property type="protein sequence ID" value="MDT7043057.1"/>
    <property type="molecule type" value="Genomic_DNA"/>
</dbReference>
<comment type="caution">
    <text evidence="4">The sequence shown here is derived from an EMBL/GenBank/DDBJ whole genome shotgun (WGS) entry which is preliminary data.</text>
</comment>
<evidence type="ECO:0000313" key="5">
    <source>
        <dbReference type="Proteomes" id="UP001250932"/>
    </source>
</evidence>
<reference evidence="4 5" key="1">
    <citation type="journal article" date="2023" name="ISME J.">
        <title>Cultivation and genomic characterization of novel and ubiquitous marine nitrite-oxidizing bacteria from the Nitrospirales.</title>
        <authorList>
            <person name="Mueller A.J."/>
            <person name="Daebeler A."/>
            <person name="Herbold C.W."/>
            <person name="Kirkegaard R.H."/>
            <person name="Daims H."/>
        </authorList>
    </citation>
    <scope>NUCLEOTIDE SEQUENCE [LARGE SCALE GENOMIC DNA]</scope>
    <source>
        <strain evidence="4 5">EB</strain>
    </source>
</reference>
<name>A0ABU3K9K8_9BACT</name>
<dbReference type="Proteomes" id="UP001250932">
    <property type="component" value="Unassembled WGS sequence"/>
</dbReference>
<protein>
    <submittedName>
        <fullName evidence="4">Response regulator</fullName>
    </submittedName>
</protein>
<dbReference type="Pfam" id="PF00072">
    <property type="entry name" value="Response_reg"/>
    <property type="match status" value="1"/>
</dbReference>
<evidence type="ECO:0000256" key="2">
    <source>
        <dbReference type="PROSITE-ProRule" id="PRU00169"/>
    </source>
</evidence>
<dbReference type="SUPFAM" id="SSF52172">
    <property type="entry name" value="CheY-like"/>
    <property type="match status" value="1"/>
</dbReference>
<dbReference type="InterPro" id="IPR001789">
    <property type="entry name" value="Sig_transdc_resp-reg_receiver"/>
</dbReference>
<proteinExistence type="predicted"/>
<dbReference type="RefSeq" id="WP_313833540.1">
    <property type="nucleotide sequence ID" value="NZ_JAQOUE010000001.1"/>
</dbReference>
<organism evidence="4 5">
    <name type="scientific">Candidatus Nitronereus thalassa</name>
    <dbReference type="NCBI Taxonomy" id="3020898"/>
    <lineage>
        <taxon>Bacteria</taxon>
        <taxon>Pseudomonadati</taxon>
        <taxon>Nitrospirota</taxon>
        <taxon>Nitrospiria</taxon>
        <taxon>Nitrospirales</taxon>
        <taxon>Nitrospiraceae</taxon>
        <taxon>Candidatus Nitronereus</taxon>
    </lineage>
</organism>
<keyword evidence="1 2" id="KW-0597">Phosphoprotein</keyword>
<feature type="modified residue" description="4-aspartylphosphate" evidence="2">
    <location>
        <position position="68"/>
    </location>
</feature>
<dbReference type="PANTHER" id="PTHR44591:SF3">
    <property type="entry name" value="RESPONSE REGULATORY DOMAIN-CONTAINING PROTEIN"/>
    <property type="match status" value="1"/>
</dbReference>
<evidence type="ECO:0000313" key="4">
    <source>
        <dbReference type="EMBL" id="MDT7043057.1"/>
    </source>
</evidence>
<keyword evidence="5" id="KW-1185">Reference proteome</keyword>
<accession>A0ABU3K9K8</accession>
<dbReference type="PANTHER" id="PTHR44591">
    <property type="entry name" value="STRESS RESPONSE REGULATOR PROTEIN 1"/>
    <property type="match status" value="1"/>
</dbReference>
<evidence type="ECO:0000259" key="3">
    <source>
        <dbReference type="PROSITE" id="PS50110"/>
    </source>
</evidence>
<gene>
    <name evidence="4" type="ORF">PPG34_11890</name>
</gene>
<dbReference type="Gene3D" id="3.40.50.2300">
    <property type="match status" value="1"/>
</dbReference>
<dbReference type="InterPro" id="IPR050595">
    <property type="entry name" value="Bact_response_regulator"/>
</dbReference>
<evidence type="ECO:0000256" key="1">
    <source>
        <dbReference type="ARBA" id="ARBA00022553"/>
    </source>
</evidence>
<sequence>MSSPDRYNGPSSSSCTIPEILTVDDEPDIGLALTDLLHQEGYGVTVVETGRAALDISEYHQFHAVILDLGLPDYDGLEVLTHMLRRDPGLPIIILTAYSPLERYTGKIEGSPAFAYISKPFDRNKLKNIVRQAIQHRLQVEIEKVSV</sequence>
<dbReference type="SMART" id="SM00448">
    <property type="entry name" value="REC"/>
    <property type="match status" value="1"/>
</dbReference>
<feature type="domain" description="Response regulatory" evidence="3">
    <location>
        <begin position="19"/>
        <end position="134"/>
    </location>
</feature>
<dbReference type="InterPro" id="IPR011006">
    <property type="entry name" value="CheY-like_superfamily"/>
</dbReference>
<dbReference type="PROSITE" id="PS50110">
    <property type="entry name" value="RESPONSE_REGULATORY"/>
    <property type="match status" value="1"/>
</dbReference>